<proteinExistence type="predicted"/>
<protein>
    <submittedName>
        <fullName evidence="1">UPF0175 family protein</fullName>
    </submittedName>
</protein>
<dbReference type="EMBL" id="JBHUDJ010000006">
    <property type="protein sequence ID" value="MFD1587756.1"/>
    <property type="molecule type" value="Genomic_DNA"/>
</dbReference>
<dbReference type="RefSeq" id="WP_247380711.1">
    <property type="nucleotide sequence ID" value="NZ_JALLGV010000008.1"/>
</dbReference>
<name>A0ABD6CBN2_9EURY</name>
<organism evidence="1 2">
    <name type="scientific">Halorientalis brevis</name>
    <dbReference type="NCBI Taxonomy" id="1126241"/>
    <lineage>
        <taxon>Archaea</taxon>
        <taxon>Methanobacteriati</taxon>
        <taxon>Methanobacteriota</taxon>
        <taxon>Stenosarchaea group</taxon>
        <taxon>Halobacteria</taxon>
        <taxon>Halobacteriales</taxon>
        <taxon>Haloarculaceae</taxon>
        <taxon>Halorientalis</taxon>
    </lineage>
</organism>
<evidence type="ECO:0000313" key="2">
    <source>
        <dbReference type="Proteomes" id="UP001597119"/>
    </source>
</evidence>
<keyword evidence="2" id="KW-1185">Reference proteome</keyword>
<dbReference type="AlphaFoldDB" id="A0ABD6CBN2"/>
<reference evidence="1 2" key="1">
    <citation type="journal article" date="2019" name="Int. J. Syst. Evol. Microbiol.">
        <title>The Global Catalogue of Microorganisms (GCM) 10K type strain sequencing project: providing services to taxonomists for standard genome sequencing and annotation.</title>
        <authorList>
            <consortium name="The Broad Institute Genomics Platform"/>
            <consortium name="The Broad Institute Genome Sequencing Center for Infectious Disease"/>
            <person name="Wu L."/>
            <person name="Ma J."/>
        </authorList>
    </citation>
    <scope>NUCLEOTIDE SEQUENCE [LARGE SCALE GENOMIC DNA]</scope>
    <source>
        <strain evidence="1 2">CGMCC 1.12125</strain>
    </source>
</reference>
<evidence type="ECO:0000313" key="1">
    <source>
        <dbReference type="EMBL" id="MFD1587756.1"/>
    </source>
</evidence>
<gene>
    <name evidence="1" type="ORF">ACFR9U_12240</name>
</gene>
<accession>A0ABD6CBN2</accession>
<sequence>METVTTRLREGEVALLDRLVEIRGGSRNDVVRDAIRTCVRDELIEIALERYRNGEVGMRGAAELAGLTIGEMMAAANDRDTLSNDDATDIERDVKVLR</sequence>
<dbReference type="Proteomes" id="UP001597119">
    <property type="component" value="Unassembled WGS sequence"/>
</dbReference>
<comment type="caution">
    <text evidence="1">The sequence shown here is derived from an EMBL/GenBank/DDBJ whole genome shotgun (WGS) entry which is preliminary data.</text>
</comment>